<organism evidence="2 3">
    <name type="scientific">Alkalicoccus halolimnae</name>
    <dbReference type="NCBI Taxonomy" id="1667239"/>
    <lineage>
        <taxon>Bacteria</taxon>
        <taxon>Bacillati</taxon>
        <taxon>Bacillota</taxon>
        <taxon>Bacilli</taxon>
        <taxon>Bacillales</taxon>
        <taxon>Bacillaceae</taxon>
        <taxon>Alkalicoccus</taxon>
    </lineage>
</organism>
<dbReference type="InterPro" id="IPR036291">
    <property type="entry name" value="NAD(P)-bd_dom_sf"/>
</dbReference>
<keyword evidence="3" id="KW-1185">Reference proteome</keyword>
<name>A0AAJ8N245_9BACI</name>
<proteinExistence type="predicted"/>
<evidence type="ECO:0000313" key="3">
    <source>
        <dbReference type="Proteomes" id="UP000321816"/>
    </source>
</evidence>
<dbReference type="AlphaFoldDB" id="A0AAJ8N245"/>
<dbReference type="GO" id="GO:0003955">
    <property type="term" value="F:NAD(P)H dehydrogenase (quinone) activity"/>
    <property type="evidence" value="ECO:0007669"/>
    <property type="project" value="UniProtKB-EC"/>
</dbReference>
<dbReference type="Gene3D" id="3.40.50.720">
    <property type="entry name" value="NAD(P)-binding Rossmann-like Domain"/>
    <property type="match status" value="1"/>
</dbReference>
<sequence length="286" mass="31931">MGKILISGASGNIGSAALDHCLRSDSPVVTGSRSVKNRRSISSLHEEVPFDLTDADTFNEALKGVDRVLLIRPPQLANPKRDMFPFMDAAASANPSLHVVFVSLLGVEKNPIAPHGKIEKYIRKKALPFTMLRPSFFMQNLTTAHRDDIRLRNEIAVPVGKAKTSFIDTRDIGEAAANCLLHPEKHANKVYTLTGDKALTYEEAASILSEVLERPISYRSPSFLRFRKEQISYGSSRAFANVMTMLYFLTRMGSARTVTSDIGRLLGRPPRSFYTFAQDHKQYWID</sequence>
<dbReference type="KEGG" id="ahal:FTX54_011505"/>
<protein>
    <submittedName>
        <fullName evidence="2">SDR family oxidoreductase</fullName>
        <ecNumber evidence="2">1.6.5.2</ecNumber>
    </submittedName>
</protein>
<reference evidence="2 3" key="1">
    <citation type="submission" date="2024-01" db="EMBL/GenBank/DDBJ databases">
        <title>Complete Genome Sequence of Alkalicoccus halolimnae BZ-SZ-XJ29T, a Moderately Halophilic Bacterium Isolated from a Salt Lake.</title>
        <authorList>
            <person name="Zhao B."/>
        </authorList>
    </citation>
    <scope>NUCLEOTIDE SEQUENCE [LARGE SCALE GENOMIC DNA]</scope>
    <source>
        <strain evidence="2 3">BZ-SZ-XJ29</strain>
    </source>
</reference>
<dbReference type="InterPro" id="IPR008030">
    <property type="entry name" value="NmrA-like"/>
</dbReference>
<dbReference type="EMBL" id="CP144914">
    <property type="protein sequence ID" value="WWD79046.1"/>
    <property type="molecule type" value="Genomic_DNA"/>
</dbReference>
<evidence type="ECO:0000259" key="1">
    <source>
        <dbReference type="Pfam" id="PF05368"/>
    </source>
</evidence>
<dbReference type="PANTHER" id="PTHR43162">
    <property type="match status" value="1"/>
</dbReference>
<dbReference type="CDD" id="cd05269">
    <property type="entry name" value="TMR_SDR_a"/>
    <property type="match status" value="1"/>
</dbReference>
<dbReference type="Pfam" id="PF05368">
    <property type="entry name" value="NmrA"/>
    <property type="match status" value="1"/>
</dbReference>
<dbReference type="PANTHER" id="PTHR43162:SF1">
    <property type="entry name" value="PRESTALK A DIFFERENTIATION PROTEIN A"/>
    <property type="match status" value="1"/>
</dbReference>
<accession>A0AAJ8N245</accession>
<dbReference type="SUPFAM" id="SSF51735">
    <property type="entry name" value="NAD(P)-binding Rossmann-fold domains"/>
    <property type="match status" value="1"/>
</dbReference>
<gene>
    <name evidence="2" type="ORF">FTX54_011505</name>
</gene>
<dbReference type="EC" id="1.6.5.2" evidence="2"/>
<keyword evidence="2" id="KW-0560">Oxidoreductase</keyword>
<dbReference type="Proteomes" id="UP000321816">
    <property type="component" value="Chromosome"/>
</dbReference>
<feature type="domain" description="NmrA-like" evidence="1">
    <location>
        <begin position="3"/>
        <end position="220"/>
    </location>
</feature>
<dbReference type="InterPro" id="IPR051604">
    <property type="entry name" value="Ergot_Alk_Oxidoreductase"/>
</dbReference>
<evidence type="ECO:0000313" key="2">
    <source>
        <dbReference type="EMBL" id="WWD79046.1"/>
    </source>
</evidence>
<dbReference type="RefSeq" id="WP_222706855.1">
    <property type="nucleotide sequence ID" value="NZ_CP144914.1"/>
</dbReference>
<dbReference type="Gene3D" id="3.90.25.10">
    <property type="entry name" value="UDP-galactose 4-epimerase, domain 1"/>
    <property type="match status" value="1"/>
</dbReference>